<keyword evidence="3" id="KW-0418">Kinase</keyword>
<dbReference type="PANTHER" id="PTHR43320">
    <property type="entry name" value="SUGAR KINASE"/>
    <property type="match status" value="1"/>
</dbReference>
<dbReference type="PANTHER" id="PTHR43320:SF2">
    <property type="entry name" value="2-DEHYDRO-3-DEOXYGLUCONOKINASE_2-DEHYDRO-3-DEOXYGALACTONOKINASE"/>
    <property type="match status" value="1"/>
</dbReference>
<dbReference type="InterPro" id="IPR052700">
    <property type="entry name" value="Carb_kinase_PfkB-like"/>
</dbReference>
<gene>
    <name evidence="5" type="ORF">Unknown280_0840</name>
</gene>
<dbReference type="GO" id="GO:0016301">
    <property type="term" value="F:kinase activity"/>
    <property type="evidence" value="ECO:0007669"/>
    <property type="project" value="UniProtKB-KW"/>
</dbReference>
<name>A0A650EPL8_9SPIO</name>
<proteinExistence type="inferred from homology"/>
<reference evidence="5" key="1">
    <citation type="journal article" date="2020" name="J. ISSAAS">
        <title>Lactobacilli and other gastrointestinal microbiota of Peromyscus leucopus, reservoir host for agents of Lyme disease and other zoonoses in North America.</title>
        <authorList>
            <person name="Milovic A."/>
            <person name="Bassam K."/>
            <person name="Shao H."/>
            <person name="Chatzistamou I."/>
            <person name="Tufts D.M."/>
            <person name="Diuk-Wasser M."/>
            <person name="Barbour A.G."/>
        </authorList>
    </citation>
    <scope>NUCLEOTIDE SEQUENCE</scope>
    <source>
        <strain evidence="5">LL50</strain>
    </source>
</reference>
<dbReference type="SUPFAM" id="SSF53613">
    <property type="entry name" value="Ribokinase-like"/>
    <property type="match status" value="1"/>
</dbReference>
<keyword evidence="2" id="KW-0808">Transferase</keyword>
<dbReference type="InterPro" id="IPR011611">
    <property type="entry name" value="PfkB_dom"/>
</dbReference>
<organism evidence="5">
    <name type="scientific">uncultured Spirochaetaceae bacterium</name>
    <dbReference type="NCBI Taxonomy" id="201186"/>
    <lineage>
        <taxon>Bacteria</taxon>
        <taxon>Pseudomonadati</taxon>
        <taxon>Spirochaetota</taxon>
        <taxon>Spirochaetia</taxon>
        <taxon>Spirochaetales</taxon>
        <taxon>Spirochaetaceae</taxon>
        <taxon>environmental samples</taxon>
    </lineage>
</organism>
<evidence type="ECO:0000256" key="2">
    <source>
        <dbReference type="ARBA" id="ARBA00022679"/>
    </source>
</evidence>
<dbReference type="EMBL" id="MN577574">
    <property type="protein sequence ID" value="QGT51392.1"/>
    <property type="molecule type" value="Genomic_DNA"/>
</dbReference>
<dbReference type="CDD" id="cd01166">
    <property type="entry name" value="KdgK"/>
    <property type="match status" value="1"/>
</dbReference>
<sequence>MSKIVCFGELMLRLAPEGYERFVQAKKLNAEFGGAEANVAVSLANYGASCSFVTKLPQNQLGQAALNSLRRYGVDVSFVARGGERLGIYFLEKGAAQRSSLCIYDRAHSSFAESSTSDYDWGKIFDGAKWFHITGVTPALSKNCESLALESCKEAKRLGLKISCDLNYRSKLWTKQKAKKIMTEIAKYVDLCITNEDDMKNVFGIETKHTDTDSGIIDIEAYKKTVLAAAEKYDFAQVALTLRQSISASKNNWSAIFFDGEKTLQSREYKIDVVERVGSGDAFAAGLIFALNENFSSQDALEFATAAGCLKHSIEGDFNMVSAEEVERLVHSSGTGRVIR</sequence>
<protein>
    <recommendedName>
        <fullName evidence="4">Carbohydrate kinase PfkB domain-containing protein</fullName>
    </recommendedName>
</protein>
<dbReference type="InterPro" id="IPR029056">
    <property type="entry name" value="Ribokinase-like"/>
</dbReference>
<dbReference type="AlphaFoldDB" id="A0A650EPL8"/>
<dbReference type="Gene3D" id="3.40.1190.20">
    <property type="match status" value="1"/>
</dbReference>
<evidence type="ECO:0000259" key="4">
    <source>
        <dbReference type="Pfam" id="PF00294"/>
    </source>
</evidence>
<accession>A0A650EPL8</accession>
<comment type="similarity">
    <text evidence="1">Belongs to the carbohydrate kinase PfkB family.</text>
</comment>
<dbReference type="Pfam" id="PF00294">
    <property type="entry name" value="PfkB"/>
    <property type="match status" value="1"/>
</dbReference>
<evidence type="ECO:0000313" key="5">
    <source>
        <dbReference type="EMBL" id="QGT51392.1"/>
    </source>
</evidence>
<evidence type="ECO:0000256" key="3">
    <source>
        <dbReference type="ARBA" id="ARBA00022777"/>
    </source>
</evidence>
<feature type="domain" description="Carbohydrate kinase PfkB" evidence="4">
    <location>
        <begin position="1"/>
        <end position="311"/>
    </location>
</feature>
<evidence type="ECO:0000256" key="1">
    <source>
        <dbReference type="ARBA" id="ARBA00010688"/>
    </source>
</evidence>